<dbReference type="Proteomes" id="UP000243579">
    <property type="component" value="Unassembled WGS sequence"/>
</dbReference>
<dbReference type="OrthoDB" id="77297at2759"/>
<sequence>MESIAEDPEAPLHFITSAPRLRHEPTSALARARAGLALEVRERCERHDCLDIEAELVRVLDDFFDGPLASAVQERETKYLNTMTEVFRDELRDRTLALDRIKRKCTLLEARQAEADAVTDGLRTSLDRRNYEMDAMRKNHYKEILMLRELVTRQKTDPTTLRALDEALAGLNLNRRRLDMAKLDETARRTDSVAADEPTIDDRLELMKQEAEKRKQFIFVLRQDRDKWEERAHDALKQLEAMKSVAAMPREMSRVWASPEVTEPIPPWWALGDVGGRSERLAIDAAVVSNTVPLQSVAAALVEVLALPTVWTELAAILRDPNATSEASIQLQTLVTALAPAPPVTPERPLDARVFAPQSVPSPPTRNGSRVPCLHCNGLGIVDPMAVAVTDNNADVQLQRSLQRLMELKAEVKTRQDEINQLRQDNGELRGMSETLQAQLAEVRGQLAAVPAHTEKSTLSVAAPLVPGTTSIAVQTDVFAMEPPKPARDANRTKNLEELLRDQSTLVSDLQSDIIAKTETIRGLQESVEAAEANVRKMHQASANSQQLLRQEITVLNDALSVLREESTAAMRDRQAALSSYLATLATQTAPPPGLGTARMALDITKLIPWSDDDSQAELLAHMTESAAQQAQQEWLELQQAQTAEVETKEPILSREDLQASWFETIVSLRAALELQRESGHKLVAVQTQRIVTLSSHLARLAREMVAVRKRLMAEAAFWKTECEKTSHEQNCLVTEFNCYKTNFLVQGEVLKMRSLADSTQEQQWSTVHDDIQDFSRTLERADLDEAKAWFRQLTSVLMTADEDSKRPGLDAVTALFKAWKADSEATESTKHTRSHHKKRDSKSARAMSIVVEKSVETIRNLQLLADHAKAKPATPRHASAGSRRTSNTRRHSRALDGTTPSPPASPHVKRTHTSPLTEDAPKVPIETAVVDETAPELPVALDTLDEESFQETMVLSLDSQPQSVASPFSTVTLPQEELNAPQELKSPVSSESATTFTVSRDEVSTTAGVDDASISPHPTYKAEHKSRVPVASENPTLASVPIDRSMKMPTAPNATFTLPVVVKVDVPEVVEGKAPALTSAIKPSLACATDPAVGASTEPSMPSAKTHEARTHNLLDSKPASPRSPSVRSNQTENESVRKAKRVIQIRPMHLLSVAPKTTPPEVVASAITVDAPSPTTPSTASAPVLVAEVPSKPPTDEKDNTESNQPMHTSLTDVEPALESLSGADPVRHAKGMNYLRILARTRKDVVGLLSVLNWDVLVGLAALKRLQARLAEIETNHPHHAHQGSKWSGITFTIQEAVRAKKRQVAQTAERRDQMRSHLAHTNLAIIQAIAALFSDEGSNQRVDAPHHRFRHRGPTPLDMSLVDLSSIPPTQQIPTPHFPVHPHYPVDPYTGLVSAEADAPLELTQRFPVGFGAPKRLTKP</sequence>
<feature type="compositionally biased region" description="Polar residues" evidence="2">
    <location>
        <begin position="988"/>
        <end position="999"/>
    </location>
</feature>
<name>A0A1V9Z0J6_ACHHY</name>
<feature type="region of interest" description="Disordered" evidence="2">
    <location>
        <begin position="1091"/>
        <end position="1140"/>
    </location>
</feature>
<feature type="region of interest" description="Disordered" evidence="2">
    <location>
        <begin position="824"/>
        <end position="847"/>
    </location>
</feature>
<protein>
    <submittedName>
        <fullName evidence="3">Uncharacterized protein</fullName>
    </submittedName>
</protein>
<comment type="caution">
    <text evidence="3">The sequence shown here is derived from an EMBL/GenBank/DDBJ whole genome shotgun (WGS) entry which is preliminary data.</text>
</comment>
<evidence type="ECO:0000313" key="4">
    <source>
        <dbReference type="Proteomes" id="UP000243579"/>
    </source>
</evidence>
<feature type="compositionally biased region" description="Basic and acidic residues" evidence="2">
    <location>
        <begin position="1106"/>
        <end position="1116"/>
    </location>
</feature>
<reference evidence="3 4" key="1">
    <citation type="journal article" date="2014" name="Genome Biol. Evol.">
        <title>The secreted proteins of Achlya hypogyna and Thraustotheca clavata identify the ancestral oomycete secretome and reveal gene acquisitions by horizontal gene transfer.</title>
        <authorList>
            <person name="Misner I."/>
            <person name="Blouin N."/>
            <person name="Leonard G."/>
            <person name="Richards T.A."/>
            <person name="Lane C.E."/>
        </authorList>
    </citation>
    <scope>NUCLEOTIDE SEQUENCE [LARGE SCALE GENOMIC DNA]</scope>
    <source>
        <strain evidence="3 4">ATCC 48635</strain>
    </source>
</reference>
<proteinExistence type="predicted"/>
<evidence type="ECO:0000256" key="2">
    <source>
        <dbReference type="SAM" id="MobiDB-lite"/>
    </source>
</evidence>
<organism evidence="3 4">
    <name type="scientific">Achlya hypogyna</name>
    <name type="common">Oomycete</name>
    <name type="synonym">Protoachlya hypogyna</name>
    <dbReference type="NCBI Taxonomy" id="1202772"/>
    <lineage>
        <taxon>Eukaryota</taxon>
        <taxon>Sar</taxon>
        <taxon>Stramenopiles</taxon>
        <taxon>Oomycota</taxon>
        <taxon>Saprolegniomycetes</taxon>
        <taxon>Saprolegniales</taxon>
        <taxon>Achlyaceae</taxon>
        <taxon>Achlya</taxon>
    </lineage>
</organism>
<gene>
    <name evidence="3" type="ORF">ACHHYP_04712</name>
</gene>
<feature type="region of interest" description="Disordered" evidence="2">
    <location>
        <begin position="1174"/>
        <end position="1213"/>
    </location>
</feature>
<evidence type="ECO:0000256" key="1">
    <source>
        <dbReference type="SAM" id="Coils"/>
    </source>
</evidence>
<feature type="compositionally biased region" description="Polar residues" evidence="2">
    <location>
        <begin position="1204"/>
        <end position="1213"/>
    </location>
</feature>
<feature type="compositionally biased region" description="Low complexity" evidence="2">
    <location>
        <begin position="1174"/>
        <end position="1185"/>
    </location>
</feature>
<feature type="compositionally biased region" description="Basic residues" evidence="2">
    <location>
        <begin position="832"/>
        <end position="841"/>
    </location>
</feature>
<evidence type="ECO:0000313" key="3">
    <source>
        <dbReference type="EMBL" id="OQR91417.1"/>
    </source>
</evidence>
<feature type="coiled-coil region" evidence="1">
    <location>
        <begin position="514"/>
        <end position="566"/>
    </location>
</feature>
<accession>A0A1V9Z0J6</accession>
<feature type="compositionally biased region" description="Polar residues" evidence="2">
    <location>
        <begin position="1124"/>
        <end position="1135"/>
    </location>
</feature>
<feature type="region of interest" description="Disordered" evidence="2">
    <location>
        <begin position="981"/>
        <end position="1035"/>
    </location>
</feature>
<keyword evidence="1" id="KW-0175">Coiled coil</keyword>
<dbReference type="EMBL" id="JNBR01000535">
    <property type="protein sequence ID" value="OQR91417.1"/>
    <property type="molecule type" value="Genomic_DNA"/>
</dbReference>
<feature type="coiled-coil region" evidence="1">
    <location>
        <begin position="398"/>
        <end position="439"/>
    </location>
</feature>
<keyword evidence="4" id="KW-1185">Reference proteome</keyword>
<feature type="region of interest" description="Disordered" evidence="2">
    <location>
        <begin position="867"/>
        <end position="921"/>
    </location>
</feature>